<proteinExistence type="predicted"/>
<protein>
    <submittedName>
        <fullName evidence="1">Uncharacterized protein</fullName>
    </submittedName>
</protein>
<dbReference type="RefSeq" id="WP_206574457.1">
    <property type="nucleotide sequence ID" value="NZ_JAFKCV010000008.1"/>
</dbReference>
<accession>A0A939DR06</accession>
<evidence type="ECO:0000313" key="2">
    <source>
        <dbReference type="Proteomes" id="UP000664654"/>
    </source>
</evidence>
<keyword evidence="2" id="KW-1185">Reference proteome</keyword>
<organism evidence="1 2">
    <name type="scientific">Bowmanella dokdonensis</name>
    <dbReference type="NCBI Taxonomy" id="751969"/>
    <lineage>
        <taxon>Bacteria</taxon>
        <taxon>Pseudomonadati</taxon>
        <taxon>Pseudomonadota</taxon>
        <taxon>Gammaproteobacteria</taxon>
        <taxon>Alteromonadales</taxon>
        <taxon>Alteromonadaceae</taxon>
        <taxon>Bowmanella</taxon>
    </lineage>
</organism>
<name>A0A939DR06_9ALTE</name>
<evidence type="ECO:0000313" key="1">
    <source>
        <dbReference type="EMBL" id="MBN7826341.1"/>
    </source>
</evidence>
<dbReference type="EMBL" id="JAFKCV010000008">
    <property type="protein sequence ID" value="MBN7826341.1"/>
    <property type="molecule type" value="Genomic_DNA"/>
</dbReference>
<comment type="caution">
    <text evidence="1">The sequence shown here is derived from an EMBL/GenBank/DDBJ whole genome shotgun (WGS) entry which is preliminary data.</text>
</comment>
<sequence length="150" mass="17382">MDTKQAYETMCALERRLPVNEYCYRGLQVWPYIKTSLYIKMLGKISPKVSSVHARTARGIAKNWWRNLKRLLITAAASWGRNNVCVLCPGAHTNVEIQGVLFNRSTYAVNKYLSEKEGKPAFNIEYTNNEDYFKKKKKFPATDLSFFLPF</sequence>
<reference evidence="1" key="1">
    <citation type="submission" date="2021-03" db="EMBL/GenBank/DDBJ databases">
        <title>novel species isolated from a fishpond in China.</title>
        <authorList>
            <person name="Lu H."/>
            <person name="Cai Z."/>
        </authorList>
    </citation>
    <scope>NUCLEOTIDE SEQUENCE</scope>
    <source>
        <strain evidence="1">JCM 30855</strain>
    </source>
</reference>
<gene>
    <name evidence="1" type="ORF">J0A66_13990</name>
</gene>
<dbReference type="Proteomes" id="UP000664654">
    <property type="component" value="Unassembled WGS sequence"/>
</dbReference>
<dbReference type="AlphaFoldDB" id="A0A939DR06"/>